<dbReference type="GeneID" id="13446214"/>
<evidence type="ECO:0000259" key="2">
    <source>
        <dbReference type="Pfam" id="PF04100"/>
    </source>
</evidence>
<feature type="domain" description="Vps53 N-terminal" evidence="2">
    <location>
        <begin position="63"/>
        <end position="245"/>
    </location>
</feature>
<evidence type="ECO:0000256" key="1">
    <source>
        <dbReference type="SAM" id="MobiDB-lite"/>
    </source>
</evidence>
<name>F0V8W5_NEOCL</name>
<dbReference type="Proteomes" id="UP000007494">
    <property type="component" value="Chromosome II"/>
</dbReference>
<gene>
    <name evidence="3" type="ORF">NCLIV_006320</name>
</gene>
<feature type="compositionally biased region" description="Pro residues" evidence="1">
    <location>
        <begin position="1"/>
        <end position="15"/>
    </location>
</feature>
<dbReference type="GO" id="GO:0005829">
    <property type="term" value="C:cytosol"/>
    <property type="evidence" value="ECO:0007669"/>
    <property type="project" value="GOC"/>
</dbReference>
<dbReference type="RefSeq" id="XP_003880191.1">
    <property type="nucleotide sequence ID" value="XM_003880142.1"/>
</dbReference>
<dbReference type="VEuPathDB" id="ToxoDB:NCLIV_006320"/>
<dbReference type="InParanoid" id="F0V8W5"/>
<dbReference type="OrthoDB" id="10261632at2759"/>
<evidence type="ECO:0000313" key="4">
    <source>
        <dbReference type="Proteomes" id="UP000007494"/>
    </source>
</evidence>
<dbReference type="eggNOG" id="KOG2180">
    <property type="taxonomic scope" value="Eukaryota"/>
</dbReference>
<feature type="compositionally biased region" description="Acidic residues" evidence="1">
    <location>
        <begin position="611"/>
        <end position="620"/>
    </location>
</feature>
<dbReference type="OMA" id="YKFAEAK"/>
<feature type="compositionally biased region" description="Low complexity" evidence="1">
    <location>
        <begin position="19"/>
        <end position="38"/>
    </location>
</feature>
<feature type="region of interest" description="Disordered" evidence="1">
    <location>
        <begin position="1"/>
        <end position="38"/>
    </location>
</feature>
<dbReference type="Pfam" id="PF04100">
    <property type="entry name" value="Vps53_N"/>
    <property type="match status" value="2"/>
</dbReference>
<feature type="compositionally biased region" description="Acidic residues" evidence="1">
    <location>
        <begin position="417"/>
        <end position="427"/>
    </location>
</feature>
<dbReference type="InterPro" id="IPR007234">
    <property type="entry name" value="Vps53_N"/>
</dbReference>
<proteinExistence type="predicted"/>
<dbReference type="GO" id="GO:0000938">
    <property type="term" value="C:GARP complex"/>
    <property type="evidence" value="ECO:0007669"/>
    <property type="project" value="InterPro"/>
</dbReference>
<dbReference type="EMBL" id="FR823382">
    <property type="protein sequence ID" value="CBZ50156.1"/>
    <property type="molecule type" value="Genomic_DNA"/>
</dbReference>
<dbReference type="AlphaFoldDB" id="F0V8W5"/>
<accession>F0V8W5</accession>
<keyword evidence="4" id="KW-1185">Reference proteome</keyword>
<dbReference type="PANTHER" id="PTHR12820">
    <property type="entry name" value="VACUOLAR SORTING PROTEIN 53"/>
    <property type="match status" value="1"/>
</dbReference>
<evidence type="ECO:0000313" key="3">
    <source>
        <dbReference type="EMBL" id="CBZ50156.1"/>
    </source>
</evidence>
<feature type="region of interest" description="Disordered" evidence="1">
    <location>
        <begin position="415"/>
        <end position="434"/>
    </location>
</feature>
<dbReference type="PANTHER" id="PTHR12820:SF0">
    <property type="entry name" value="VACUOLAR PROTEIN SORTING-ASSOCIATED PROTEIN 53 HOMOLOG"/>
    <property type="match status" value="1"/>
</dbReference>
<feature type="region of interest" description="Disordered" evidence="1">
    <location>
        <begin position="599"/>
        <end position="622"/>
    </location>
</feature>
<dbReference type="InterPro" id="IPR039766">
    <property type="entry name" value="Vps53"/>
</dbReference>
<feature type="domain" description="Vps53 N-terminal" evidence="2">
    <location>
        <begin position="299"/>
        <end position="410"/>
    </location>
</feature>
<dbReference type="GO" id="GO:0042147">
    <property type="term" value="P:retrograde transport, endosome to Golgi"/>
    <property type="evidence" value="ECO:0007669"/>
    <property type="project" value="InterPro"/>
</dbReference>
<organism evidence="3 4">
    <name type="scientific">Neospora caninum (strain Liverpool)</name>
    <dbReference type="NCBI Taxonomy" id="572307"/>
    <lineage>
        <taxon>Eukaryota</taxon>
        <taxon>Sar</taxon>
        <taxon>Alveolata</taxon>
        <taxon>Apicomplexa</taxon>
        <taxon>Conoidasida</taxon>
        <taxon>Coccidia</taxon>
        <taxon>Eucoccidiorida</taxon>
        <taxon>Eimeriorina</taxon>
        <taxon>Sarcocystidae</taxon>
        <taxon>Neospora</taxon>
    </lineage>
</organism>
<reference evidence="4" key="1">
    <citation type="journal article" date="2012" name="PLoS Pathog.">
        <title>Comparative genomics of the apicomplexan parasites Toxoplasma gondii and Neospora caninum: Coccidia differing in host range and transmission strategy.</title>
        <authorList>
            <person name="Reid A.J."/>
            <person name="Vermont S.J."/>
            <person name="Cotton J.A."/>
            <person name="Harris D."/>
            <person name="Hill-Cawthorne G.A."/>
            <person name="Konen-Waisman S."/>
            <person name="Latham S.M."/>
            <person name="Mourier T."/>
            <person name="Norton R."/>
            <person name="Quail M.A."/>
            <person name="Sanders M."/>
            <person name="Shanmugam D."/>
            <person name="Sohal A."/>
            <person name="Wasmuth J.D."/>
            <person name="Brunk B."/>
            <person name="Grigg M.E."/>
            <person name="Howard J.C."/>
            <person name="Parkinson J."/>
            <person name="Roos D.S."/>
            <person name="Trees A.J."/>
            <person name="Berriman M."/>
            <person name="Pain A."/>
            <person name="Wastling J.M."/>
        </authorList>
    </citation>
    <scope>NUCLEOTIDE SEQUENCE [LARGE SCALE GENOMIC DNA]</scope>
    <source>
        <strain evidence="4">Liverpool</strain>
    </source>
</reference>
<sequence length="1017" mass="110213">MAAPAPPPSVSPPSPLRDAPPTSLSSRPPPLSSSALPLASSLPLPASLPLPSSPSSEVLEVCIQQLNEEFPTLESLASLDAKIASLQSYLRALDQDILTAVREQARRSSSSSSELSLEAFRASVKTLMSTFQLMQSRAEASGRKVEKICADLQRLAQAKKNLTLSISTLKKLVMVVAALGKLRVAGKTRKYAEASQLLLAINNLVGAFEPYRDRVPRVNMLLSEKDLLCRSLQQQLIEDYQAVFDEDASALSFARLRGDATNPFAPSGETAALDGGPGPAFTLPFLHDEAESAFLDPAQREALKDAPLAVEALGPTVVRDVVQLVCHSLLFNYNKLFRPAATAIRGENPFLDRPSGDRDASGLEVIDRRFAWLKRTMREFEGKHEALFPPRWRVKMHLAALFCRVTKQHLVVRPDESPDDQVAEGEGETAPMTGCAQHTVDPILLVRLLHKTVEFELSLDAKFRNEERALEMMKDLDDRQTSLPSSAASLQYYDHIFPQKQSSSSYNPFEAELRAAGEGGRDGEMREEEAARVEAFQLKSFRGCLSSVFDPFLFRWAEFEEQQLVDVFSAALVADKVVSHASFSPTALSALLATDEAGEADTEARAREQSSEEEEDDFGEDESHVCVFGSASEILSACKKLFDKAKAVSRGQAIKEVAGVFKHLFKKYASVLQSRLPPAKQFASPPGLSDVSVLFSGSAEASSALSASGLSSCSVAAASPFLLVCAAVGTSVYVETSLGQICENLSKALVDAAGQEEPAAPGGADAAFRRGSGDSGEAEAVGDFQFDEEKDLLWNIQAACVGLLVSSFSGVIASSLAHIQSEKLKSLSLNERREQRPHPNVVALRRSLRDSMTVASLFLTASLCRFVWDKLAQAVITKFHAALDQIKALTPVAAQALLRDAESLHAALLELPGRTFGCGEGSQLGNKKRKQTLTMPAGYEKYVSREMERAEAALRVAAYPPEDGVAPAPFSGSFFARWEIECIDGKSREDAGPADERSKTFLLCFAHSAVAFFVEAM</sequence>
<protein>
    <recommendedName>
        <fullName evidence="2">Vps53 N-terminal domain-containing protein</fullName>
    </recommendedName>
</protein>